<accession>A0A923RT96</accession>
<dbReference type="AlphaFoldDB" id="A0A923RT96"/>
<sequence>MKIAICDDDKSAREVLKTCCGRFAAEFQIDCQVAEYASGEELLRDSSSDVLLLDVEMPGMA</sequence>
<evidence type="ECO:0000256" key="1">
    <source>
        <dbReference type="ARBA" id="ARBA00018672"/>
    </source>
</evidence>
<dbReference type="GO" id="GO:0000160">
    <property type="term" value="P:phosphorelay signal transduction system"/>
    <property type="evidence" value="ECO:0007669"/>
    <property type="project" value="InterPro"/>
</dbReference>
<feature type="domain" description="Response regulatory" evidence="4">
    <location>
        <begin position="2"/>
        <end position="61"/>
    </location>
</feature>
<proteinExistence type="predicted"/>
<evidence type="ECO:0000313" key="6">
    <source>
        <dbReference type="Proteomes" id="UP000606720"/>
    </source>
</evidence>
<keyword evidence="3" id="KW-0597">Phosphoprotein</keyword>
<feature type="modified residue" description="4-aspartylphosphate" evidence="3">
    <location>
        <position position="54"/>
    </location>
</feature>
<organism evidence="5 6">
    <name type="scientific">Roseburia zhanii</name>
    <dbReference type="NCBI Taxonomy" id="2763064"/>
    <lineage>
        <taxon>Bacteria</taxon>
        <taxon>Bacillati</taxon>
        <taxon>Bacillota</taxon>
        <taxon>Clostridia</taxon>
        <taxon>Lachnospirales</taxon>
        <taxon>Lachnospiraceae</taxon>
        <taxon>Roseburia</taxon>
    </lineage>
</organism>
<evidence type="ECO:0000259" key="4">
    <source>
        <dbReference type="PROSITE" id="PS50110"/>
    </source>
</evidence>
<dbReference type="Gene3D" id="3.40.50.2300">
    <property type="match status" value="1"/>
</dbReference>
<gene>
    <name evidence="5" type="ORF">H8S17_09510</name>
</gene>
<dbReference type="EMBL" id="JACOPH010000007">
    <property type="protein sequence ID" value="MBC5714443.1"/>
    <property type="molecule type" value="Genomic_DNA"/>
</dbReference>
<name>A0A923RT96_9FIRM</name>
<dbReference type="InterPro" id="IPR001789">
    <property type="entry name" value="Sig_transdc_resp-reg_receiver"/>
</dbReference>
<dbReference type="Proteomes" id="UP000606720">
    <property type="component" value="Unassembled WGS sequence"/>
</dbReference>
<dbReference type="InterPro" id="IPR011006">
    <property type="entry name" value="CheY-like_superfamily"/>
</dbReference>
<dbReference type="RefSeq" id="WP_186867141.1">
    <property type="nucleotide sequence ID" value="NZ_JACOPH010000007.1"/>
</dbReference>
<evidence type="ECO:0000256" key="2">
    <source>
        <dbReference type="ARBA" id="ARBA00024867"/>
    </source>
</evidence>
<dbReference type="PROSITE" id="PS50110">
    <property type="entry name" value="RESPONSE_REGULATORY"/>
    <property type="match status" value="1"/>
</dbReference>
<evidence type="ECO:0000256" key="3">
    <source>
        <dbReference type="PROSITE-ProRule" id="PRU00169"/>
    </source>
</evidence>
<evidence type="ECO:0000313" key="5">
    <source>
        <dbReference type="EMBL" id="MBC5714443.1"/>
    </source>
</evidence>
<reference evidence="5" key="1">
    <citation type="submission" date="2020-08" db="EMBL/GenBank/DDBJ databases">
        <title>Genome public.</title>
        <authorList>
            <person name="Liu C."/>
            <person name="Sun Q."/>
        </authorList>
    </citation>
    <scope>NUCLEOTIDE SEQUENCE</scope>
    <source>
        <strain evidence="5">BX1005</strain>
    </source>
</reference>
<dbReference type="SUPFAM" id="SSF52172">
    <property type="entry name" value="CheY-like"/>
    <property type="match status" value="1"/>
</dbReference>
<keyword evidence="6" id="KW-1185">Reference proteome</keyword>
<protein>
    <recommendedName>
        <fullName evidence="1">Stage 0 sporulation protein A homolog</fullName>
    </recommendedName>
</protein>
<comment type="caution">
    <text evidence="5">The sequence shown here is derived from an EMBL/GenBank/DDBJ whole genome shotgun (WGS) entry which is preliminary data.</text>
</comment>
<comment type="function">
    <text evidence="2">May play the central regulatory role in sporulation. It may be an element of the effector pathway responsible for the activation of sporulation genes in response to nutritional stress. Spo0A may act in concert with spo0H (a sigma factor) to control the expression of some genes that are critical to the sporulation process.</text>
</comment>
<dbReference type="Pfam" id="PF00072">
    <property type="entry name" value="Response_reg"/>
    <property type="match status" value="1"/>
</dbReference>